<comment type="catalytic activity">
    <reaction evidence="1">
        <text>Endonucleolytic cleavage to 5'-phosphomonoester.</text>
        <dbReference type="EC" id="3.1.26.4"/>
    </reaction>
</comment>
<gene>
    <name evidence="13" type="ORF">ND2E_1988</name>
</gene>
<dbReference type="Pfam" id="PF01693">
    <property type="entry name" value="Cauli_VI"/>
    <property type="match status" value="1"/>
</dbReference>
<dbReference type="EC" id="3.1.26.4" evidence="5"/>
<keyword evidence="10" id="KW-0460">Magnesium</keyword>
<comment type="cofactor">
    <cofactor evidence="2">
        <name>Mg(2+)</name>
        <dbReference type="ChEBI" id="CHEBI:18420"/>
    </cofactor>
</comment>
<dbReference type="OrthoDB" id="7845843at2"/>
<keyword evidence="6" id="KW-0540">Nuclease</keyword>
<protein>
    <recommendedName>
        <fullName evidence="5">ribonuclease H</fullName>
        <ecNumber evidence="5">3.1.26.4</ecNumber>
    </recommendedName>
</protein>
<dbReference type="InterPro" id="IPR002156">
    <property type="entry name" value="RNaseH_domain"/>
</dbReference>
<dbReference type="SUPFAM" id="SSF53098">
    <property type="entry name" value="Ribonuclease H-like"/>
    <property type="match status" value="1"/>
</dbReference>
<dbReference type="CDD" id="cd09278">
    <property type="entry name" value="RNase_HI_prokaryote_like"/>
    <property type="match status" value="1"/>
</dbReference>
<accession>A0A099KV25</accession>
<dbReference type="InterPro" id="IPR050092">
    <property type="entry name" value="RNase_H"/>
</dbReference>
<dbReference type="GO" id="GO:0000287">
    <property type="term" value="F:magnesium ion binding"/>
    <property type="evidence" value="ECO:0007669"/>
    <property type="project" value="InterPro"/>
</dbReference>
<evidence type="ECO:0000256" key="4">
    <source>
        <dbReference type="ARBA" id="ARBA00011245"/>
    </source>
</evidence>
<keyword evidence="9" id="KW-0378">Hydrolase</keyword>
<dbReference type="InterPro" id="IPR009027">
    <property type="entry name" value="Ribosomal_bL9/RNase_H1_N"/>
</dbReference>
<evidence type="ECO:0000256" key="11">
    <source>
        <dbReference type="SAM" id="MobiDB-lite"/>
    </source>
</evidence>
<comment type="subunit">
    <text evidence="4">Monomer.</text>
</comment>
<dbReference type="PANTHER" id="PTHR10642">
    <property type="entry name" value="RIBONUCLEASE H1"/>
    <property type="match status" value="1"/>
</dbReference>
<dbReference type="Proteomes" id="UP000029843">
    <property type="component" value="Unassembled WGS sequence"/>
</dbReference>
<dbReference type="PATRIC" id="fig|28229.4.peg.1011"/>
<evidence type="ECO:0000256" key="7">
    <source>
        <dbReference type="ARBA" id="ARBA00022723"/>
    </source>
</evidence>
<feature type="compositionally biased region" description="Low complexity" evidence="11">
    <location>
        <begin position="67"/>
        <end position="92"/>
    </location>
</feature>
<feature type="domain" description="RNase H type-1" evidence="12">
    <location>
        <begin position="97"/>
        <end position="248"/>
    </location>
</feature>
<evidence type="ECO:0000256" key="2">
    <source>
        <dbReference type="ARBA" id="ARBA00001946"/>
    </source>
</evidence>
<reference evidence="13 14" key="1">
    <citation type="submission" date="2014-08" db="EMBL/GenBank/DDBJ databases">
        <title>Genomic and Phenotypic Diversity of Colwellia psychrerythraea strains from Disparate Marine Basins.</title>
        <authorList>
            <person name="Techtmann S.M."/>
            <person name="Stelling S.C."/>
            <person name="Utturkar S.M."/>
            <person name="Alshibli N."/>
            <person name="Harris A."/>
            <person name="Brown S.D."/>
            <person name="Hazen T.C."/>
        </authorList>
    </citation>
    <scope>NUCLEOTIDE SEQUENCE [LARGE SCALE GENOMIC DNA]</scope>
    <source>
        <strain evidence="13 14">ND2E</strain>
    </source>
</reference>
<dbReference type="InterPro" id="IPR036397">
    <property type="entry name" value="RNaseH_sf"/>
</dbReference>
<evidence type="ECO:0000256" key="6">
    <source>
        <dbReference type="ARBA" id="ARBA00022722"/>
    </source>
</evidence>
<comment type="caution">
    <text evidence="13">The sequence shown here is derived from an EMBL/GenBank/DDBJ whole genome shotgun (WGS) entry which is preliminary data.</text>
</comment>
<dbReference type="SUPFAM" id="SSF55658">
    <property type="entry name" value="L9 N-domain-like"/>
    <property type="match status" value="1"/>
</dbReference>
<dbReference type="GO" id="GO:0043137">
    <property type="term" value="P:DNA replication, removal of RNA primer"/>
    <property type="evidence" value="ECO:0007669"/>
    <property type="project" value="TreeGrafter"/>
</dbReference>
<dbReference type="InterPro" id="IPR012337">
    <property type="entry name" value="RNaseH-like_sf"/>
</dbReference>
<organism evidence="13 14">
    <name type="scientific">Colwellia psychrerythraea</name>
    <name type="common">Vibrio psychroerythus</name>
    <dbReference type="NCBI Taxonomy" id="28229"/>
    <lineage>
        <taxon>Bacteria</taxon>
        <taxon>Pseudomonadati</taxon>
        <taxon>Pseudomonadota</taxon>
        <taxon>Gammaproteobacteria</taxon>
        <taxon>Alteromonadales</taxon>
        <taxon>Colwelliaceae</taxon>
        <taxon>Colwellia</taxon>
    </lineage>
</organism>
<evidence type="ECO:0000313" key="14">
    <source>
        <dbReference type="Proteomes" id="UP000029843"/>
    </source>
</evidence>
<dbReference type="AlphaFoldDB" id="A0A099KV25"/>
<dbReference type="GO" id="GO:0004523">
    <property type="term" value="F:RNA-DNA hybrid ribonuclease activity"/>
    <property type="evidence" value="ECO:0007669"/>
    <property type="project" value="UniProtKB-EC"/>
</dbReference>
<dbReference type="Gene3D" id="3.30.420.10">
    <property type="entry name" value="Ribonuclease H-like superfamily/Ribonuclease H"/>
    <property type="match status" value="1"/>
</dbReference>
<dbReference type="InterPro" id="IPR037056">
    <property type="entry name" value="RNase_H1_N_sf"/>
</dbReference>
<name>A0A099KV25_COLPS</name>
<dbReference type="InterPro" id="IPR011320">
    <property type="entry name" value="RNase_H1_N"/>
</dbReference>
<keyword evidence="7" id="KW-0479">Metal-binding</keyword>
<evidence type="ECO:0000256" key="9">
    <source>
        <dbReference type="ARBA" id="ARBA00022801"/>
    </source>
</evidence>
<dbReference type="PIRSF" id="PIRSF036852">
    <property type="entry name" value="Ribonuclease_H1_euk"/>
    <property type="match status" value="1"/>
</dbReference>
<keyword evidence="8" id="KW-0255">Endonuclease</keyword>
<dbReference type="Gene3D" id="3.40.970.10">
    <property type="entry name" value="Ribonuclease H1, N-terminal domain"/>
    <property type="match status" value="1"/>
</dbReference>
<dbReference type="InterPro" id="IPR017067">
    <property type="entry name" value="RNase_H1_euk"/>
</dbReference>
<evidence type="ECO:0000313" key="13">
    <source>
        <dbReference type="EMBL" id="KGJ94055.1"/>
    </source>
</evidence>
<dbReference type="Pfam" id="PF00075">
    <property type="entry name" value="RNase_H"/>
    <property type="match status" value="1"/>
</dbReference>
<evidence type="ECO:0000256" key="10">
    <source>
        <dbReference type="ARBA" id="ARBA00022842"/>
    </source>
</evidence>
<feature type="region of interest" description="Disordered" evidence="11">
    <location>
        <begin position="59"/>
        <end position="95"/>
    </location>
</feature>
<evidence type="ECO:0000259" key="12">
    <source>
        <dbReference type="PROSITE" id="PS50879"/>
    </source>
</evidence>
<dbReference type="PANTHER" id="PTHR10642:SF26">
    <property type="entry name" value="RIBONUCLEASE H1"/>
    <property type="match status" value="1"/>
</dbReference>
<proteinExistence type="inferred from homology"/>
<evidence type="ECO:0000256" key="8">
    <source>
        <dbReference type="ARBA" id="ARBA00022759"/>
    </source>
</evidence>
<evidence type="ECO:0000256" key="5">
    <source>
        <dbReference type="ARBA" id="ARBA00012180"/>
    </source>
</evidence>
<evidence type="ECO:0000256" key="3">
    <source>
        <dbReference type="ARBA" id="ARBA00005300"/>
    </source>
</evidence>
<dbReference type="RefSeq" id="WP_033092787.1">
    <property type="nucleotide sequence ID" value="NZ_JQED01000007.1"/>
</dbReference>
<dbReference type="GO" id="GO:0003676">
    <property type="term" value="F:nucleic acid binding"/>
    <property type="evidence" value="ECO:0007669"/>
    <property type="project" value="InterPro"/>
</dbReference>
<dbReference type="InterPro" id="IPR022892">
    <property type="entry name" value="RNaseHI"/>
</dbReference>
<sequence>MSKKFYVIWKGAKTGIFTTWPEVQQHTAGRSDAQFMGFESKSAAEQAFATTYTKALMQRSLSKKGSTRSAPTSTRSATSKKTSKSTSTNATAISPNGPSDIEIYCDGACSPNPGKSGTGLAVYESGKVTSLYYGLYLPNGTNNTAELSGMLSAFQIAQHFIDKDSEQSICILSDSKYSIDSITKWAKGWQAKGWTRGKGEEIKNLALVQQCYALYKTMHSKITIRHVKGHANIEGNELADRMAVLARKQQQVNMIRYNETINIKAILAMESG</sequence>
<dbReference type="PROSITE" id="PS50879">
    <property type="entry name" value="RNASE_H_1"/>
    <property type="match status" value="1"/>
</dbReference>
<evidence type="ECO:0000256" key="1">
    <source>
        <dbReference type="ARBA" id="ARBA00000077"/>
    </source>
</evidence>
<comment type="similarity">
    <text evidence="3">Belongs to the RNase H family.</text>
</comment>
<dbReference type="EMBL" id="JQED01000007">
    <property type="protein sequence ID" value="KGJ94055.1"/>
    <property type="molecule type" value="Genomic_DNA"/>
</dbReference>